<evidence type="ECO:0000313" key="3">
    <source>
        <dbReference type="Proteomes" id="UP001500889"/>
    </source>
</evidence>
<protein>
    <recommendedName>
        <fullName evidence="4">Protein quiver</fullName>
    </recommendedName>
</protein>
<sequence>MWKKVIFAVVLVAFVGVQLANSLSCYSCKDLTSCQNPTLQTCSNATANDSTLWLSTLHNNVPIVEGSLDFFCTNLTYYHANNNSRISEFLGCVHPNAMVCNLTLTKEENRTIWSKECHNCNTDYCNKNNPAGTFSGSAYTMIGSVLALLLAKIFS</sequence>
<keyword evidence="1" id="KW-0732">Signal</keyword>
<accession>A0AAU9FDE2</accession>
<evidence type="ECO:0008006" key="4">
    <source>
        <dbReference type="Google" id="ProtNLM"/>
    </source>
</evidence>
<feature type="chain" id="PRO_5043874328" description="Protein quiver" evidence="1">
    <location>
        <begin position="23"/>
        <end position="155"/>
    </location>
</feature>
<dbReference type="EMBL" id="AP029264">
    <property type="protein sequence ID" value="BFF93707.1"/>
    <property type="molecule type" value="Genomic_DNA"/>
</dbReference>
<evidence type="ECO:0000256" key="1">
    <source>
        <dbReference type="SAM" id="SignalP"/>
    </source>
</evidence>
<proteinExistence type="predicted"/>
<gene>
    <name evidence="2" type="ORF">DMAD_11505</name>
</gene>
<name>A0AAU9FDE2_DROMD</name>
<dbReference type="AlphaFoldDB" id="A0AAU9FDE2"/>
<feature type="signal peptide" evidence="1">
    <location>
        <begin position="1"/>
        <end position="22"/>
    </location>
</feature>
<organism evidence="2 3">
    <name type="scientific">Drosophila madeirensis</name>
    <name type="common">Fruit fly</name>
    <dbReference type="NCBI Taxonomy" id="30013"/>
    <lineage>
        <taxon>Eukaryota</taxon>
        <taxon>Metazoa</taxon>
        <taxon>Ecdysozoa</taxon>
        <taxon>Arthropoda</taxon>
        <taxon>Hexapoda</taxon>
        <taxon>Insecta</taxon>
        <taxon>Pterygota</taxon>
        <taxon>Neoptera</taxon>
        <taxon>Endopterygota</taxon>
        <taxon>Diptera</taxon>
        <taxon>Brachycera</taxon>
        <taxon>Muscomorpha</taxon>
        <taxon>Ephydroidea</taxon>
        <taxon>Drosophilidae</taxon>
        <taxon>Drosophila</taxon>
        <taxon>Sophophora</taxon>
    </lineage>
</organism>
<keyword evidence="3" id="KW-1185">Reference proteome</keyword>
<dbReference type="Proteomes" id="UP001500889">
    <property type="component" value="Chromosome U"/>
</dbReference>
<reference evidence="2 3" key="1">
    <citation type="submission" date="2024-02" db="EMBL/GenBank/DDBJ databases">
        <title>A chromosome-level genome assembly of Drosophila madeirensis, a fruit fly species endemic to Madeira island.</title>
        <authorList>
            <person name="Tomihara K."/>
            <person name="Llopart A."/>
            <person name="Yamamoto D."/>
        </authorList>
    </citation>
    <scope>NUCLEOTIDE SEQUENCE [LARGE SCALE GENOMIC DNA]</scope>
    <source>
        <strain evidence="2 3">RF1</strain>
    </source>
</reference>
<evidence type="ECO:0000313" key="2">
    <source>
        <dbReference type="EMBL" id="BFF93707.1"/>
    </source>
</evidence>